<dbReference type="Proteomes" id="UP000631653">
    <property type="component" value="Unassembled WGS sequence"/>
</dbReference>
<accession>A0ABX0JYS8</accession>
<gene>
    <name evidence="1" type="ORF">GOB81_05040</name>
</gene>
<protein>
    <submittedName>
        <fullName evidence="1">Uncharacterized protein</fullName>
    </submittedName>
</protein>
<keyword evidence="2" id="KW-1185">Reference proteome</keyword>
<comment type="caution">
    <text evidence="1">The sequence shown here is derived from an EMBL/GenBank/DDBJ whole genome shotgun (WGS) entry which is preliminary data.</text>
</comment>
<reference evidence="1 2" key="1">
    <citation type="journal article" date="2020" name="Int. J. Syst. Evol. Microbiol.">
        <title>Novel acetic acid bacteria from cider fermentations: Acetobacter conturbans sp. nov. and Acetobacter fallax sp. nov.</title>
        <authorList>
            <person name="Sombolestani A.S."/>
            <person name="Cleenwerck I."/>
            <person name="Cnockaert M."/>
            <person name="Borremans W."/>
            <person name="Wieme A.D."/>
            <person name="De Vuyst L."/>
            <person name="Vandamme P."/>
        </authorList>
    </citation>
    <scope>NUCLEOTIDE SEQUENCE [LARGE SCALE GENOMIC DNA]</scope>
    <source>
        <strain evidence="1 2">LMG 1627</strain>
    </source>
</reference>
<name>A0ABX0JYS8_9PROT</name>
<organism evidence="1 2">
    <name type="scientific">Acetobacter conturbans</name>
    <dbReference type="NCBI Taxonomy" id="1737472"/>
    <lineage>
        <taxon>Bacteria</taxon>
        <taxon>Pseudomonadati</taxon>
        <taxon>Pseudomonadota</taxon>
        <taxon>Alphaproteobacteria</taxon>
        <taxon>Acetobacterales</taxon>
        <taxon>Acetobacteraceae</taxon>
        <taxon>Acetobacter</taxon>
    </lineage>
</organism>
<sequence length="231" mass="25431">METVLTQHIDTPEGRSLWRDLLGRQPGLGAVLNYLRNSHDASAQQGLLWYQQELLDRWFFRIPSPLTGSMIHSGDSWACESGITCFRFPDAPGLFLVSSEREKGFPINALLLAEAALCLSFGSRENALTSGQALDLLEWGQVQPPRFASSISALVEGSASLTPSSKERAALRALVDSPHARGPAPVVFIHERLADICDEISFLRNWPVKQSVAAEEENQTGRVCFWLGSPL</sequence>
<evidence type="ECO:0000313" key="2">
    <source>
        <dbReference type="Proteomes" id="UP000631653"/>
    </source>
</evidence>
<dbReference type="EMBL" id="WOSY01000004">
    <property type="protein sequence ID" value="NHN87994.1"/>
    <property type="molecule type" value="Genomic_DNA"/>
</dbReference>
<proteinExistence type="predicted"/>
<dbReference type="RefSeq" id="WP_173569302.1">
    <property type="nucleotide sequence ID" value="NZ_WOSY01000004.1"/>
</dbReference>
<evidence type="ECO:0000313" key="1">
    <source>
        <dbReference type="EMBL" id="NHN87994.1"/>
    </source>
</evidence>